<dbReference type="InterPro" id="IPR029063">
    <property type="entry name" value="SAM-dependent_MTases_sf"/>
</dbReference>
<dbReference type="eggNOG" id="ENOG502SQJZ">
    <property type="taxonomic scope" value="Eukaryota"/>
</dbReference>
<dbReference type="GO" id="GO:0032259">
    <property type="term" value="P:methylation"/>
    <property type="evidence" value="ECO:0007669"/>
    <property type="project" value="UniProtKB-KW"/>
</dbReference>
<dbReference type="EMBL" id="KZ155840">
    <property type="protein sequence ID" value="OUS41626.1"/>
    <property type="molecule type" value="Genomic_DNA"/>
</dbReference>
<reference evidence="1" key="1">
    <citation type="submission" date="2017-04" db="EMBL/GenBank/DDBJ databases">
        <title>Population genomics of picophytoplankton unveils novel chromosome hypervariability.</title>
        <authorList>
            <consortium name="DOE Joint Genome Institute"/>
            <person name="Blanc-Mathieu R."/>
            <person name="Krasovec M."/>
            <person name="Hebrard M."/>
            <person name="Yau S."/>
            <person name="Desgranges E."/>
            <person name="Martin J."/>
            <person name="Schackwitz W."/>
            <person name="Kuo A."/>
            <person name="Salin G."/>
            <person name="Donnadieu C."/>
            <person name="Desdevises Y."/>
            <person name="Sanchez-Ferandin S."/>
            <person name="Moreau H."/>
            <person name="Rivals E."/>
            <person name="Grigoriev I.V."/>
            <person name="Grimsley N."/>
            <person name="Eyre-Walker A."/>
            <person name="Piganeau G."/>
        </authorList>
    </citation>
    <scope>NUCLEOTIDE SEQUENCE [LARGE SCALE GENOMIC DNA]</scope>
    <source>
        <strain evidence="1">RCC 1115</strain>
    </source>
</reference>
<dbReference type="Proteomes" id="UP000195557">
    <property type="component" value="Unassembled WGS sequence"/>
</dbReference>
<dbReference type="GO" id="GO:0008168">
    <property type="term" value="F:methyltransferase activity"/>
    <property type="evidence" value="ECO:0007669"/>
    <property type="project" value="UniProtKB-KW"/>
</dbReference>
<evidence type="ECO:0000313" key="1">
    <source>
        <dbReference type="EMBL" id="OUS41622.1"/>
    </source>
</evidence>
<evidence type="ECO:0000313" key="2">
    <source>
        <dbReference type="EMBL" id="OUS41626.1"/>
    </source>
</evidence>
<proteinExistence type="predicted"/>
<dbReference type="EMBL" id="KZ155840">
    <property type="protein sequence ID" value="OUS41628.1"/>
    <property type="molecule type" value="Genomic_DNA"/>
</dbReference>
<dbReference type="Gene3D" id="3.40.50.720">
    <property type="entry name" value="NAD(P)-binding Rossmann-like Domain"/>
    <property type="match status" value="1"/>
</dbReference>
<dbReference type="AlphaFoldDB" id="A0A1Y5I375"/>
<accession>A0A1Y5I375</accession>
<gene>
    <name evidence="2" type="ORF">BE221DRAFT_143003</name>
    <name evidence="1" type="ORF">BE221DRAFT_196563</name>
    <name evidence="3" type="ORF">BE221DRAFT_64760</name>
</gene>
<name>A0A1Y5I375_OSTTA</name>
<dbReference type="Gene3D" id="3.40.50.150">
    <property type="entry name" value="Vaccinia Virus protein VP39"/>
    <property type="match status" value="1"/>
</dbReference>
<dbReference type="EMBL" id="KZ155840">
    <property type="protein sequence ID" value="OUS41622.1"/>
    <property type="molecule type" value="Genomic_DNA"/>
</dbReference>
<sequence>MTDVGEDNRPDAAMVNTRATALPSEHIVQRDSCVMTGATDFEPLLTLRDFPVGMYCVPEDWEGTEYFTDMHWSICKSSGVIQLTRLIELTTLYDCQHESGAIGGLWKRHHEEFCNFIDDFGSRAILEIGGGHGHLAKMFTERHAEQCEWIMVEPNLPDWLANGEHSSQIRPIKAWFGDELELPASAPKIDAVVHSHTLEHLYNYDNFLRTVARMEPKYQIFSVPYQQEWLRRGWQNSINFEHPQMLTPKSIEYIMARHGFSLEKKQIFADCHSLFYAFSHKGKDSATVPKLELNEYHENKLLFQNWLKTNVDFVQRVNARIDKALNTEKEPSVYIFGAHIFTQYLVSFGLRASVVSAILDNATGKQGKRLYGLPLMVYSPKILVDKKQPIIILRVGAYAEEIKRGILEVNANAIFLE</sequence>
<evidence type="ECO:0000313" key="3">
    <source>
        <dbReference type="EMBL" id="OUS41628.1"/>
    </source>
</evidence>
<organism evidence="1">
    <name type="scientific">Ostreococcus tauri</name>
    <name type="common">Marine green alga</name>
    <dbReference type="NCBI Taxonomy" id="70448"/>
    <lineage>
        <taxon>Eukaryota</taxon>
        <taxon>Viridiplantae</taxon>
        <taxon>Chlorophyta</taxon>
        <taxon>Mamiellophyceae</taxon>
        <taxon>Mamiellales</taxon>
        <taxon>Bathycoccaceae</taxon>
        <taxon>Ostreococcus</taxon>
    </lineage>
</organism>
<keyword evidence="1" id="KW-0489">Methyltransferase</keyword>
<protein>
    <submittedName>
        <fullName evidence="1">S-adenosyl-L-methionine-dependent methyltransferase</fullName>
    </submittedName>
</protein>
<dbReference type="SUPFAM" id="SSF53335">
    <property type="entry name" value="S-adenosyl-L-methionine-dependent methyltransferases"/>
    <property type="match status" value="1"/>
</dbReference>
<dbReference type="Pfam" id="PF13489">
    <property type="entry name" value="Methyltransf_23"/>
    <property type="match status" value="1"/>
</dbReference>
<keyword evidence="1" id="KW-0808">Transferase</keyword>